<dbReference type="AlphaFoldDB" id="A0AAD3XN72"/>
<name>A0AAD3XN72_NEPGR</name>
<evidence type="ECO:0000313" key="2">
    <source>
        <dbReference type="EMBL" id="GMH10664.1"/>
    </source>
</evidence>
<comment type="caution">
    <text evidence="2">The sequence shown here is derived from an EMBL/GenBank/DDBJ whole genome shotgun (WGS) entry which is preliminary data.</text>
</comment>
<dbReference type="Proteomes" id="UP001279734">
    <property type="component" value="Unassembled WGS sequence"/>
</dbReference>
<feature type="compositionally biased region" description="Polar residues" evidence="1">
    <location>
        <begin position="70"/>
        <end position="97"/>
    </location>
</feature>
<evidence type="ECO:0000313" key="3">
    <source>
        <dbReference type="Proteomes" id="UP001279734"/>
    </source>
</evidence>
<evidence type="ECO:0000256" key="1">
    <source>
        <dbReference type="SAM" id="MobiDB-lite"/>
    </source>
</evidence>
<sequence length="97" mass="10757">MKSPASLTPSRHMKSTVYPQESPRQSIRPAAIQTGSHCKLERAYANGSRAHQQQRNSKSEDGQGFRGNRKTNTPANATIGGSTRPRQQILNRKTNQL</sequence>
<proteinExistence type="predicted"/>
<accession>A0AAD3XN72</accession>
<reference evidence="2" key="1">
    <citation type="submission" date="2023-05" db="EMBL/GenBank/DDBJ databases">
        <title>Nepenthes gracilis genome sequencing.</title>
        <authorList>
            <person name="Fukushima K."/>
        </authorList>
    </citation>
    <scope>NUCLEOTIDE SEQUENCE</scope>
    <source>
        <strain evidence="2">SING2019-196</strain>
    </source>
</reference>
<gene>
    <name evidence="2" type="ORF">Nepgr_012505</name>
</gene>
<protein>
    <submittedName>
        <fullName evidence="2">Uncharacterized protein</fullName>
    </submittedName>
</protein>
<keyword evidence="3" id="KW-1185">Reference proteome</keyword>
<organism evidence="2 3">
    <name type="scientific">Nepenthes gracilis</name>
    <name type="common">Slender pitcher plant</name>
    <dbReference type="NCBI Taxonomy" id="150966"/>
    <lineage>
        <taxon>Eukaryota</taxon>
        <taxon>Viridiplantae</taxon>
        <taxon>Streptophyta</taxon>
        <taxon>Embryophyta</taxon>
        <taxon>Tracheophyta</taxon>
        <taxon>Spermatophyta</taxon>
        <taxon>Magnoliopsida</taxon>
        <taxon>eudicotyledons</taxon>
        <taxon>Gunneridae</taxon>
        <taxon>Pentapetalae</taxon>
        <taxon>Caryophyllales</taxon>
        <taxon>Nepenthaceae</taxon>
        <taxon>Nepenthes</taxon>
    </lineage>
</organism>
<feature type="region of interest" description="Disordered" evidence="1">
    <location>
        <begin position="1"/>
        <end position="97"/>
    </location>
</feature>
<dbReference type="EMBL" id="BSYO01000010">
    <property type="protein sequence ID" value="GMH10664.1"/>
    <property type="molecule type" value="Genomic_DNA"/>
</dbReference>